<accession>A9RSX3</accession>
<dbReference type="Proteomes" id="UP000006727">
    <property type="component" value="Chromosome 17"/>
</dbReference>
<name>A9RSX3_PHYPA</name>
<feature type="region of interest" description="Disordered" evidence="1">
    <location>
        <begin position="932"/>
        <end position="953"/>
    </location>
</feature>
<dbReference type="PROSITE" id="PS50234">
    <property type="entry name" value="VWFA"/>
    <property type="match status" value="1"/>
</dbReference>
<organism evidence="2 3">
    <name type="scientific">Physcomitrium patens</name>
    <name type="common">Spreading-leaved earth moss</name>
    <name type="synonym">Physcomitrella patens</name>
    <dbReference type="NCBI Taxonomy" id="3218"/>
    <lineage>
        <taxon>Eukaryota</taxon>
        <taxon>Viridiplantae</taxon>
        <taxon>Streptophyta</taxon>
        <taxon>Embryophyta</taxon>
        <taxon>Bryophyta</taxon>
        <taxon>Bryophytina</taxon>
        <taxon>Bryopsida</taxon>
        <taxon>Funariidae</taxon>
        <taxon>Funariales</taxon>
        <taxon>Funariaceae</taxon>
        <taxon>Physcomitrium</taxon>
    </lineage>
</organism>
<dbReference type="InParanoid" id="A9RSX3"/>
<gene>
    <name evidence="2" type="primary">LOC112294656</name>
</gene>
<reference evidence="2 3" key="2">
    <citation type="journal article" date="2018" name="Plant J.">
        <title>The Physcomitrella patens chromosome-scale assembly reveals moss genome structure and evolution.</title>
        <authorList>
            <person name="Lang D."/>
            <person name="Ullrich K.K."/>
            <person name="Murat F."/>
            <person name="Fuchs J."/>
            <person name="Jenkins J."/>
            <person name="Haas F.B."/>
            <person name="Piednoel M."/>
            <person name="Gundlach H."/>
            <person name="Van Bel M."/>
            <person name="Meyberg R."/>
            <person name="Vives C."/>
            <person name="Morata J."/>
            <person name="Symeonidi A."/>
            <person name="Hiss M."/>
            <person name="Muchero W."/>
            <person name="Kamisugi Y."/>
            <person name="Saleh O."/>
            <person name="Blanc G."/>
            <person name="Decker E.L."/>
            <person name="van Gessel N."/>
            <person name="Grimwood J."/>
            <person name="Hayes R.D."/>
            <person name="Graham S.W."/>
            <person name="Gunter L.E."/>
            <person name="McDaniel S.F."/>
            <person name="Hoernstein S.N.W."/>
            <person name="Larsson A."/>
            <person name="Li F.W."/>
            <person name="Perroud P.F."/>
            <person name="Phillips J."/>
            <person name="Ranjan P."/>
            <person name="Rokshar D.S."/>
            <person name="Rothfels C.J."/>
            <person name="Schneider L."/>
            <person name="Shu S."/>
            <person name="Stevenson D.W."/>
            <person name="Thummler F."/>
            <person name="Tillich M."/>
            <person name="Villarreal Aguilar J.C."/>
            <person name="Widiez T."/>
            <person name="Wong G.K."/>
            <person name="Wymore A."/>
            <person name="Zhang Y."/>
            <person name="Zimmer A.D."/>
            <person name="Quatrano R.S."/>
            <person name="Mayer K.F.X."/>
            <person name="Goodstein D."/>
            <person name="Casacuberta J.M."/>
            <person name="Vandepoele K."/>
            <person name="Reski R."/>
            <person name="Cuming A.C."/>
            <person name="Tuskan G.A."/>
            <person name="Maumus F."/>
            <person name="Salse J."/>
            <person name="Schmutz J."/>
            <person name="Rensing S.A."/>
        </authorList>
    </citation>
    <scope>NUCLEOTIDE SEQUENCE [LARGE SCALE GENOMIC DNA]</scope>
    <source>
        <strain evidence="2 3">cv. Gransden 2004</strain>
    </source>
</reference>
<protein>
    <recommendedName>
        <fullName evidence="4">VWFA domain-containing protein</fullName>
    </recommendedName>
</protein>
<dbReference type="SUPFAM" id="SSF53300">
    <property type="entry name" value="vWA-like"/>
    <property type="match status" value="1"/>
</dbReference>
<sequence length="1068" mass="113936">MSRLCFIVVGSIQDFHTPQYAPLQGVAVTGVIHDAVAEYTLVQTYKNPVQDAAVEAAYTFPLYEGAAVVKFEAEVDGRKIIGKVREKSAAKKEYQEAVSAGKTASLLDQEKPDVFQTSIGNIPPGKTISIRITLVSEIKQDAGENQVRFVLPTTVAPRYGAIGFFGNPITPPPDSSAKLSINMSCAMSKPITSVQSPSHTIEVHLGTTDTVDPAHISTFNPNQARVTLTVDSLLDCDLVIVINSLGLDQPRALVERHPSHGTHAIALTFQPRFALQPLRTSEMIFLVDRSGSMMGTQIKQAGEALELFLRSIPFENHYFNIVGFGSNHNFLFPTSVEYTEDSLKKAVHYAQTIQANMGGTEIANAFFEVFQRRRRNVPTQIFLLTDGMVWDAEQLTKSIIEAVDDGARNNSPVRVFTLGVGNAVSHHLIESVARAGGGYAQLVLENERMEKKVLNMLKAGLTPSVTNASVQWSDCTADDFVLVDGVDSVDQDEQNDIKPHINLYSESPLVVSPSSSGSNPPPEISLAIQQAPFKIPILCRGARFTIYAILSPTSPLPKELVLSGDSPDGLVELRVKLDSVVEGETMLHSLAARTLVRDLEEGSSHIHALGKPLTARDEQMLKSLGVHVAPAKGQKPPILPLSFSHVAQITKQKIVDIGVTYSLSTQHTSWVAIDEEGTLSSHEVPTVADQSPQLQPSQTLGLVGRGKMRCAPPKSLFGRFASYQSLAASPSVFGNAQPALGSAPPGFGLSQSTFGSAQAFQSSLFGAQNATPEAGGPSLFGGASNQSPVSAFGSAQPAFGSSPAGFGLSQSTFGSAQPFQTSVFGAQSATPEAGGPSLFGGASNQSPVSAFGSAQPAFGSSPAGFGLSQSTFGSAQLFQTSVFGAQSAKPEAEGSSLFGGASNQSQVSAFGSAQPAFGSAQPAFGSAQPFSGFQQMQQQQSSRNLDDGEASDLADDPHARLRALLQHQSFDGLFPLAPSIAALFNTVVDKLKEMLGEIRQHCTGSVQLTEKQWESIWATCLAVEFMKSKLTELEDEWELVVDKAEQRVKSLLQNSEDHALFQASAKTL</sequence>
<evidence type="ECO:0008006" key="4">
    <source>
        <dbReference type="Google" id="ProtNLM"/>
    </source>
</evidence>
<dbReference type="HOGENOM" id="CLU_003826_2_0_1"/>
<dbReference type="PROSITE" id="PS51468">
    <property type="entry name" value="VIT"/>
    <property type="match status" value="1"/>
</dbReference>
<dbReference type="AlphaFoldDB" id="A9RSX3"/>
<dbReference type="EMBL" id="ABEU02000017">
    <property type="status" value="NOT_ANNOTATED_CDS"/>
    <property type="molecule type" value="Genomic_DNA"/>
</dbReference>
<dbReference type="OrthoDB" id="1938884at2759"/>
<keyword evidence="3" id="KW-1185">Reference proteome</keyword>
<dbReference type="Gramene" id="Pp3c17_4470V3.2">
    <property type="protein sequence ID" value="PAC:32905933.CDS.1"/>
    <property type="gene ID" value="Pp3c17_4470"/>
</dbReference>
<evidence type="ECO:0000313" key="3">
    <source>
        <dbReference type="Proteomes" id="UP000006727"/>
    </source>
</evidence>
<dbReference type="InterPro" id="IPR013694">
    <property type="entry name" value="VIT"/>
</dbReference>
<evidence type="ECO:0000256" key="1">
    <source>
        <dbReference type="SAM" id="MobiDB-lite"/>
    </source>
</evidence>
<evidence type="ECO:0000313" key="2">
    <source>
        <dbReference type="EnsemblPlants" id="PAC:32905933.CDS.1"/>
    </source>
</evidence>
<dbReference type="Pfam" id="PF08487">
    <property type="entry name" value="VIT"/>
    <property type="match status" value="1"/>
</dbReference>
<dbReference type="Gene3D" id="3.40.50.410">
    <property type="entry name" value="von Willebrand factor, type A domain"/>
    <property type="match status" value="1"/>
</dbReference>
<proteinExistence type="predicted"/>
<dbReference type="Pfam" id="PF13768">
    <property type="entry name" value="VWA_3"/>
    <property type="match status" value="1"/>
</dbReference>
<dbReference type="PANTHER" id="PTHR45737:SF6">
    <property type="entry name" value="VON WILLEBRAND FACTOR A DOMAIN-CONTAINING PROTEIN 5A"/>
    <property type="match status" value="1"/>
</dbReference>
<dbReference type="RefSeq" id="XP_024401123.1">
    <property type="nucleotide sequence ID" value="XM_024545355.2"/>
</dbReference>
<dbReference type="EnsemblPlants" id="Pp3c17_4470V3.2">
    <property type="protein sequence ID" value="PAC:32905933.CDS.1"/>
    <property type="gene ID" value="Pp3c17_4470"/>
</dbReference>
<dbReference type="InterPro" id="IPR002035">
    <property type="entry name" value="VWF_A"/>
</dbReference>
<dbReference type="SMART" id="SM00609">
    <property type="entry name" value="VIT"/>
    <property type="match status" value="1"/>
</dbReference>
<dbReference type="eggNOG" id="ENOG502QRPK">
    <property type="taxonomic scope" value="Eukaryota"/>
</dbReference>
<dbReference type="SMART" id="SM00327">
    <property type="entry name" value="VWA"/>
    <property type="match status" value="1"/>
</dbReference>
<dbReference type="GeneID" id="112294656"/>
<dbReference type="InterPro" id="IPR036465">
    <property type="entry name" value="vWFA_dom_sf"/>
</dbReference>
<dbReference type="PANTHER" id="PTHR45737">
    <property type="entry name" value="VON WILLEBRAND FACTOR A DOMAIN-CONTAINING PROTEIN 5A"/>
    <property type="match status" value="1"/>
</dbReference>
<reference evidence="2 3" key="1">
    <citation type="journal article" date="2008" name="Science">
        <title>The Physcomitrella genome reveals evolutionary insights into the conquest of land by plants.</title>
        <authorList>
            <person name="Rensing S."/>
            <person name="Lang D."/>
            <person name="Zimmer A."/>
            <person name="Terry A."/>
            <person name="Salamov A."/>
            <person name="Shapiro H."/>
            <person name="Nishiyama T."/>
            <person name="Perroud P.-F."/>
            <person name="Lindquist E."/>
            <person name="Kamisugi Y."/>
            <person name="Tanahashi T."/>
            <person name="Sakakibara K."/>
            <person name="Fujita T."/>
            <person name="Oishi K."/>
            <person name="Shin-I T."/>
            <person name="Kuroki Y."/>
            <person name="Toyoda A."/>
            <person name="Suzuki Y."/>
            <person name="Hashimoto A."/>
            <person name="Yamaguchi K."/>
            <person name="Sugano A."/>
            <person name="Kohara Y."/>
            <person name="Fujiyama A."/>
            <person name="Anterola A."/>
            <person name="Aoki S."/>
            <person name="Ashton N."/>
            <person name="Barbazuk W.B."/>
            <person name="Barker E."/>
            <person name="Bennetzen J."/>
            <person name="Bezanilla M."/>
            <person name="Blankenship R."/>
            <person name="Cho S.H."/>
            <person name="Dutcher S."/>
            <person name="Estelle M."/>
            <person name="Fawcett J.A."/>
            <person name="Gundlach H."/>
            <person name="Hanada K."/>
            <person name="Heyl A."/>
            <person name="Hicks K.A."/>
            <person name="Hugh J."/>
            <person name="Lohr M."/>
            <person name="Mayer K."/>
            <person name="Melkozernov A."/>
            <person name="Murata T."/>
            <person name="Nelson D."/>
            <person name="Pils B."/>
            <person name="Prigge M."/>
            <person name="Reiss B."/>
            <person name="Renner T."/>
            <person name="Rombauts S."/>
            <person name="Rushton P."/>
            <person name="Sanderfoot A."/>
            <person name="Schween G."/>
            <person name="Shiu S.-H."/>
            <person name="Stueber K."/>
            <person name="Theodoulou F.L."/>
            <person name="Tu H."/>
            <person name="Van de Peer Y."/>
            <person name="Verrier P.J."/>
            <person name="Waters E."/>
            <person name="Wood A."/>
            <person name="Yang L."/>
            <person name="Cove D."/>
            <person name="Cuming A."/>
            <person name="Hasebe M."/>
            <person name="Lucas S."/>
            <person name="Mishler D.B."/>
            <person name="Reski R."/>
            <person name="Grigoriev I."/>
            <person name="Quatrano R.S."/>
            <person name="Boore J.L."/>
        </authorList>
    </citation>
    <scope>NUCLEOTIDE SEQUENCE [LARGE SCALE GENOMIC DNA]</scope>
    <source>
        <strain evidence="2 3">cv. Gransden 2004</strain>
    </source>
</reference>
<reference evidence="2" key="3">
    <citation type="submission" date="2020-12" db="UniProtKB">
        <authorList>
            <consortium name="EnsemblPlants"/>
        </authorList>
    </citation>
    <scope>IDENTIFICATION</scope>
</reference>